<organism evidence="2 3">
    <name type="scientific">Effrenium voratum</name>
    <dbReference type="NCBI Taxonomy" id="2562239"/>
    <lineage>
        <taxon>Eukaryota</taxon>
        <taxon>Sar</taxon>
        <taxon>Alveolata</taxon>
        <taxon>Dinophyceae</taxon>
        <taxon>Suessiales</taxon>
        <taxon>Symbiodiniaceae</taxon>
        <taxon>Effrenium</taxon>
    </lineage>
</organism>
<dbReference type="GO" id="GO:0005975">
    <property type="term" value="P:carbohydrate metabolic process"/>
    <property type="evidence" value="ECO:0007669"/>
    <property type="project" value="InterPro"/>
</dbReference>
<comment type="caution">
    <text evidence="2">The sequence shown here is derived from an EMBL/GenBank/DDBJ whole genome shotgun (WGS) entry which is preliminary data.</text>
</comment>
<dbReference type="EMBL" id="CAUJNA010003494">
    <property type="protein sequence ID" value="CAJ1403419.1"/>
    <property type="molecule type" value="Genomic_DNA"/>
</dbReference>
<dbReference type="GO" id="GO:0004553">
    <property type="term" value="F:hydrolase activity, hydrolyzing O-glycosyl compounds"/>
    <property type="evidence" value="ECO:0007669"/>
    <property type="project" value="InterPro"/>
</dbReference>
<dbReference type="AlphaFoldDB" id="A0AA36JE50"/>
<evidence type="ECO:0008006" key="4">
    <source>
        <dbReference type="Google" id="ProtNLM"/>
    </source>
</evidence>
<dbReference type="PANTHER" id="PTHR42732">
    <property type="entry name" value="BETA-GALACTOSIDASE"/>
    <property type="match status" value="1"/>
</dbReference>
<gene>
    <name evidence="2" type="ORF">EVOR1521_LOCUS26093</name>
</gene>
<keyword evidence="1" id="KW-0732">Signal</keyword>
<protein>
    <recommendedName>
        <fullName evidence="4">Beta-galactosidase</fullName>
    </recommendedName>
</protein>
<keyword evidence="3" id="KW-1185">Reference proteome</keyword>
<dbReference type="Proteomes" id="UP001178507">
    <property type="component" value="Unassembled WGS sequence"/>
</dbReference>
<dbReference type="PANTHER" id="PTHR42732:SF1">
    <property type="entry name" value="BETA-MANNOSIDASE"/>
    <property type="match status" value="1"/>
</dbReference>
<feature type="signal peptide" evidence="1">
    <location>
        <begin position="1"/>
        <end position="18"/>
    </location>
</feature>
<dbReference type="Gene3D" id="2.60.120.260">
    <property type="entry name" value="Galactose-binding domain-like"/>
    <property type="match status" value="1"/>
</dbReference>
<dbReference type="SUPFAM" id="SSF49785">
    <property type="entry name" value="Galactose-binding domain-like"/>
    <property type="match status" value="1"/>
</dbReference>
<feature type="chain" id="PRO_5041323402" description="Beta-galactosidase" evidence="1">
    <location>
        <begin position="19"/>
        <end position="367"/>
    </location>
</feature>
<dbReference type="InterPro" id="IPR008979">
    <property type="entry name" value="Galactose-bd-like_sf"/>
</dbReference>
<sequence length="367" mass="40285">MLRAVLLPTFCWAALARGRQVWSLDEAWRFALEESRPRSCAAGTFPRSLPGRCPHLAKQGRPEDGGPGSAAACRAACCEDVSCNAWQWCGPNATCEAPNSCWKGLIDLANCSTAGQWQGEGDPSMRPKRPKVGQPCDHEQCQVHFNDSHWELLDVPHDFVVAGNFSPHADKSHGYLPYKVGWYRKRLCLNVEEMQGWLEFEGVMVRSQVWLNGEFLGDHFSGYTPRLLDISQVTLKSGCENLLAVRADATSPDGWWYDGGGIYRHVWLTSVAPVHIAPFGLYTPAVVVGKIDRTEGLEYADAEVRPTVELVNQHNTSRNVHVECSISDGGKFVTSKDFDTSLAAGASLDLALPHMPLPGALAIEGPI</sequence>
<proteinExistence type="predicted"/>
<evidence type="ECO:0000313" key="2">
    <source>
        <dbReference type="EMBL" id="CAJ1403419.1"/>
    </source>
</evidence>
<accession>A0AA36JE50</accession>
<name>A0AA36JE50_9DINO</name>
<evidence type="ECO:0000313" key="3">
    <source>
        <dbReference type="Proteomes" id="UP001178507"/>
    </source>
</evidence>
<evidence type="ECO:0000256" key="1">
    <source>
        <dbReference type="SAM" id="SignalP"/>
    </source>
</evidence>
<reference evidence="2" key="1">
    <citation type="submission" date="2023-08" db="EMBL/GenBank/DDBJ databases">
        <authorList>
            <person name="Chen Y."/>
            <person name="Shah S."/>
            <person name="Dougan E. K."/>
            <person name="Thang M."/>
            <person name="Chan C."/>
        </authorList>
    </citation>
    <scope>NUCLEOTIDE SEQUENCE</scope>
</reference>
<dbReference type="InterPro" id="IPR051913">
    <property type="entry name" value="GH2_Domain-Containing"/>
</dbReference>